<dbReference type="PANTHER" id="PTHR32479:SF19">
    <property type="entry name" value="ANAEROBIC GLYCEROL-3-PHOSPHATE DEHYDROGENASE SUBUNIT C"/>
    <property type="match status" value="1"/>
</dbReference>
<dbReference type="PANTHER" id="PTHR32479">
    <property type="entry name" value="GLYCOLATE OXIDASE IRON-SULFUR SUBUNIT"/>
    <property type="match status" value="1"/>
</dbReference>
<dbReference type="GO" id="GO:0009061">
    <property type="term" value="P:anaerobic respiration"/>
    <property type="evidence" value="ECO:0007669"/>
    <property type="project" value="InterPro"/>
</dbReference>
<keyword evidence="3" id="KW-0677">Repeat</keyword>
<proteinExistence type="predicted"/>
<gene>
    <name evidence="7" type="ORF">GTO91_12040</name>
</gene>
<dbReference type="Gene3D" id="1.10.1060.10">
    <property type="entry name" value="Alpha-helical ferredoxin"/>
    <property type="match status" value="1"/>
</dbReference>
<dbReference type="InterPro" id="IPR009051">
    <property type="entry name" value="Helical_ferredxn"/>
</dbReference>
<dbReference type="AlphaFoldDB" id="A0A845L2G1"/>
<dbReference type="Pfam" id="PF02754">
    <property type="entry name" value="CCG"/>
    <property type="match status" value="2"/>
</dbReference>
<evidence type="ECO:0000256" key="1">
    <source>
        <dbReference type="ARBA" id="ARBA00022485"/>
    </source>
</evidence>
<dbReference type="OrthoDB" id="9794954at2"/>
<evidence type="ECO:0000313" key="8">
    <source>
        <dbReference type="Proteomes" id="UP000463470"/>
    </source>
</evidence>
<dbReference type="SUPFAM" id="SSF46548">
    <property type="entry name" value="alpha-helical ferredoxin"/>
    <property type="match status" value="1"/>
</dbReference>
<feature type="domain" description="4Fe-4S ferredoxin-type" evidence="6">
    <location>
        <begin position="3"/>
        <end position="30"/>
    </location>
</feature>
<dbReference type="InterPro" id="IPR017896">
    <property type="entry name" value="4Fe4S_Fe-S-bd"/>
</dbReference>
<keyword evidence="4" id="KW-0408">Iron</keyword>
<dbReference type="EMBL" id="WXEY01000013">
    <property type="protein sequence ID" value="MZP30443.1"/>
    <property type="molecule type" value="Genomic_DNA"/>
</dbReference>
<name>A0A845L2G1_9FIRM</name>
<dbReference type="InterPro" id="IPR004017">
    <property type="entry name" value="Cys_rich_dom"/>
</dbReference>
<evidence type="ECO:0000259" key="6">
    <source>
        <dbReference type="PROSITE" id="PS51379"/>
    </source>
</evidence>
<evidence type="ECO:0000313" key="7">
    <source>
        <dbReference type="EMBL" id="MZP30443.1"/>
    </source>
</evidence>
<dbReference type="PROSITE" id="PS51379">
    <property type="entry name" value="4FE4S_FER_2"/>
    <property type="match status" value="1"/>
</dbReference>
<dbReference type="GO" id="GO:0046872">
    <property type="term" value="F:metal ion binding"/>
    <property type="evidence" value="ECO:0007669"/>
    <property type="project" value="UniProtKB-KW"/>
</dbReference>
<dbReference type="InterPro" id="IPR017900">
    <property type="entry name" value="4Fe4S_Fe_S_CS"/>
</dbReference>
<protein>
    <submittedName>
        <fullName evidence="7">Anaerobic glycerol-3-phosphate dehydrogenase subunit C</fullName>
    </submittedName>
</protein>
<keyword evidence="5" id="KW-0411">Iron-sulfur</keyword>
<keyword evidence="8" id="KW-1185">Reference proteome</keyword>
<evidence type="ECO:0000256" key="2">
    <source>
        <dbReference type="ARBA" id="ARBA00022723"/>
    </source>
</evidence>
<dbReference type="PROSITE" id="PS00198">
    <property type="entry name" value="4FE4S_FER_1"/>
    <property type="match status" value="2"/>
</dbReference>
<dbReference type="NCBIfam" id="NF008369">
    <property type="entry name" value="PRK11168.1"/>
    <property type="match status" value="1"/>
</dbReference>
<dbReference type="GO" id="GO:0009331">
    <property type="term" value="C:glycerol-3-phosphate dehydrogenase (FAD) complex"/>
    <property type="evidence" value="ECO:0007669"/>
    <property type="project" value="InterPro"/>
</dbReference>
<dbReference type="NCBIfam" id="TIGR03379">
    <property type="entry name" value="glycerol3P_GlpC"/>
    <property type="match status" value="1"/>
</dbReference>
<dbReference type="InterPro" id="IPR017753">
    <property type="entry name" value="G3P_DH_GlpC_su"/>
</dbReference>
<sequence>MSQDRHLILDNCIKCNICVANCPVVKVTDQYAGPKQNGPDLERFRLDEPAAVHPSIGYCSNCKTCDFVCPSGVNVATMNCKAKGEYVALNGAPLRDQVLGRVELICKAAQIAPSIVNWAAGVGPFRAMGEAFFGVAAGMPFPRFASKTFLQQFKPKKIAKPKGKVLYYPGCYVNYYTPEVGLALAKVFAHNGIEMVVDDFNCCGLPTVSNGLMDAAKAYGVNNLAKLNRYINEGYAVITTCPSCNLMLRQEYHELFDMDTALVTENTYDAFEYLVLLHEKGQLDTNLKRLPRRYGYHQPCHLRAVGYGVPSQEILRLIPDLQVAALDAGCCGLSGSYGFKKEKYPIAHEIGQNIVRAVADTGVKQAVTECGMCQLQVNHVTGLPVVHPIQLLAEAYGL</sequence>
<dbReference type="GO" id="GO:0016491">
    <property type="term" value="F:oxidoreductase activity"/>
    <property type="evidence" value="ECO:0007669"/>
    <property type="project" value="UniProtKB-ARBA"/>
</dbReference>
<comment type="caution">
    <text evidence="7">The sequence shown here is derived from an EMBL/GenBank/DDBJ whole genome shotgun (WGS) entry which is preliminary data.</text>
</comment>
<dbReference type="Pfam" id="PF13183">
    <property type="entry name" value="Fer4_8"/>
    <property type="match status" value="1"/>
</dbReference>
<evidence type="ECO:0000256" key="4">
    <source>
        <dbReference type="ARBA" id="ARBA00023004"/>
    </source>
</evidence>
<accession>A0A845L2G1</accession>
<dbReference type="Proteomes" id="UP000463470">
    <property type="component" value="Unassembled WGS sequence"/>
</dbReference>
<dbReference type="GO" id="GO:0051539">
    <property type="term" value="F:4 iron, 4 sulfur cluster binding"/>
    <property type="evidence" value="ECO:0007669"/>
    <property type="project" value="UniProtKB-KW"/>
</dbReference>
<organism evidence="7 8">
    <name type="scientific">Heliomicrobium undosum</name>
    <dbReference type="NCBI Taxonomy" id="121734"/>
    <lineage>
        <taxon>Bacteria</taxon>
        <taxon>Bacillati</taxon>
        <taxon>Bacillota</taxon>
        <taxon>Clostridia</taxon>
        <taxon>Eubacteriales</taxon>
        <taxon>Heliobacteriaceae</taxon>
        <taxon>Heliomicrobium</taxon>
    </lineage>
</organism>
<evidence type="ECO:0000256" key="3">
    <source>
        <dbReference type="ARBA" id="ARBA00022737"/>
    </source>
</evidence>
<keyword evidence="2" id="KW-0479">Metal-binding</keyword>
<reference evidence="7 8" key="1">
    <citation type="submission" date="2020-01" db="EMBL/GenBank/DDBJ databases">
        <title>Whole-genome sequence of Heliobacterium undosum DSM 13378.</title>
        <authorList>
            <person name="Kyndt J.A."/>
            <person name="Meyer T.E."/>
        </authorList>
    </citation>
    <scope>NUCLEOTIDE SEQUENCE [LARGE SCALE GENOMIC DNA]</scope>
    <source>
        <strain evidence="7 8">DSM 13378</strain>
    </source>
</reference>
<keyword evidence="1" id="KW-0004">4Fe-4S</keyword>
<dbReference type="RefSeq" id="WP_161258962.1">
    <property type="nucleotide sequence ID" value="NZ_WXEY01000013.1"/>
</dbReference>
<dbReference type="GO" id="GO:0016020">
    <property type="term" value="C:membrane"/>
    <property type="evidence" value="ECO:0007669"/>
    <property type="project" value="InterPro"/>
</dbReference>
<evidence type="ECO:0000256" key="5">
    <source>
        <dbReference type="ARBA" id="ARBA00023014"/>
    </source>
</evidence>